<comment type="caution">
    <text evidence="3">The sequence shown here is derived from an EMBL/GenBank/DDBJ whole genome shotgun (WGS) entry which is preliminary data.</text>
</comment>
<evidence type="ECO:0000313" key="3">
    <source>
        <dbReference type="EMBL" id="GAF69708.1"/>
    </source>
</evidence>
<feature type="domain" description="Probable sensor" evidence="2">
    <location>
        <begin position="41"/>
        <end position="159"/>
    </location>
</feature>
<evidence type="ECO:0000259" key="2">
    <source>
        <dbReference type="Pfam" id="PF21755"/>
    </source>
</evidence>
<proteinExistence type="predicted"/>
<dbReference type="Pfam" id="PF21755">
    <property type="entry name" value="DacZ_P"/>
    <property type="match status" value="1"/>
</dbReference>
<evidence type="ECO:0000256" key="1">
    <source>
        <dbReference type="SAM" id="MobiDB-lite"/>
    </source>
</evidence>
<feature type="region of interest" description="Disordered" evidence="1">
    <location>
        <begin position="1"/>
        <end position="24"/>
    </location>
</feature>
<dbReference type="EMBL" id="BARS01003889">
    <property type="protein sequence ID" value="GAF69708.1"/>
    <property type="molecule type" value="Genomic_DNA"/>
</dbReference>
<dbReference type="Gene3D" id="3.40.1380.20">
    <property type="entry name" value="Pyruvate kinase, C-terminal domain"/>
    <property type="match status" value="1"/>
</dbReference>
<reference evidence="3" key="1">
    <citation type="journal article" date="2014" name="Front. Microbiol.">
        <title>High frequency of phylogenetically diverse reductive dehalogenase-homologous genes in deep subseafloor sedimentary metagenomes.</title>
        <authorList>
            <person name="Kawai M."/>
            <person name="Futagami T."/>
            <person name="Toyoda A."/>
            <person name="Takaki Y."/>
            <person name="Nishi S."/>
            <person name="Hori S."/>
            <person name="Arai W."/>
            <person name="Tsubouchi T."/>
            <person name="Morono Y."/>
            <person name="Uchiyama I."/>
            <person name="Ito T."/>
            <person name="Fujiyama A."/>
            <person name="Inagaki F."/>
            <person name="Takami H."/>
        </authorList>
    </citation>
    <scope>NUCLEOTIDE SEQUENCE</scope>
    <source>
        <strain evidence="3">Expedition CK06-06</strain>
    </source>
</reference>
<dbReference type="InterPro" id="IPR048544">
    <property type="entry name" value="DacZ_P"/>
</dbReference>
<dbReference type="InterPro" id="IPR036918">
    <property type="entry name" value="Pyrv_Knase_C_sf"/>
</dbReference>
<dbReference type="AlphaFoldDB" id="X0RLP2"/>
<organism evidence="3">
    <name type="scientific">marine sediment metagenome</name>
    <dbReference type="NCBI Taxonomy" id="412755"/>
    <lineage>
        <taxon>unclassified sequences</taxon>
        <taxon>metagenomes</taxon>
        <taxon>ecological metagenomes</taxon>
    </lineage>
</organism>
<protein>
    <recommendedName>
        <fullName evidence="2">Probable sensor domain-containing protein</fullName>
    </recommendedName>
</protein>
<gene>
    <name evidence="3" type="ORF">S01H1_07560</name>
</gene>
<name>X0RLP2_9ZZZZ</name>
<feature type="non-terminal residue" evidence="3">
    <location>
        <position position="192"/>
    </location>
</feature>
<accession>X0RLP2</accession>
<sequence>METDQLQKKKKEGLSVISGKRRREESGEEIKKIEPVNWTELMLKQAISIANKVKADAILVNMETVADIVPFLKTEGKKFKLILLTKREISLKKATGLRSNTIMLPDVHLTRDGYLKFGFLAGISKGLLSKGDILVCVGGRPEKGYMDTIMVMRVGDESEIVSFAEESPFPEDIKPDIFESLLTLVTEMAYEG</sequence>